<gene>
    <name evidence="2" type="ordered locus">cce_5308</name>
</gene>
<dbReference type="KEGG" id="cyt:cce_5308"/>
<dbReference type="CDD" id="cd00719">
    <property type="entry name" value="GIY-YIG_SF"/>
    <property type="match status" value="1"/>
</dbReference>
<dbReference type="PROSITE" id="PS50164">
    <property type="entry name" value="GIY_YIG"/>
    <property type="match status" value="1"/>
</dbReference>
<dbReference type="SUPFAM" id="SSF82771">
    <property type="entry name" value="GIY-YIG endonuclease"/>
    <property type="match status" value="1"/>
</dbReference>
<feature type="domain" description="GIY-YIG" evidence="1">
    <location>
        <begin position="61"/>
        <end position="159"/>
    </location>
</feature>
<dbReference type="eggNOG" id="ENOG5032GZI">
    <property type="taxonomic scope" value="Bacteria"/>
</dbReference>
<dbReference type="InterPro" id="IPR035901">
    <property type="entry name" value="GIY-YIG_endonuc_sf"/>
</dbReference>
<geneLocation type="plasmid" evidence="2 3">
    <name>D</name>
</geneLocation>
<dbReference type="EMBL" id="CP000811">
    <property type="protein sequence ID" value="ACB54654.1"/>
    <property type="molecule type" value="Genomic_DNA"/>
</dbReference>
<dbReference type="Proteomes" id="UP000001203">
    <property type="component" value="Plasmid D"/>
</dbReference>
<dbReference type="AlphaFoldDB" id="B1X3E3"/>
<accession>B1X3E3</accession>
<proteinExistence type="predicted"/>
<keyword evidence="3" id="KW-1185">Reference proteome</keyword>
<dbReference type="HOGENOM" id="CLU_1105703_0_0_3"/>
<dbReference type="Gene3D" id="3.40.1440.10">
    <property type="entry name" value="GIY-YIG endonuclease"/>
    <property type="match status" value="1"/>
</dbReference>
<evidence type="ECO:0000313" key="3">
    <source>
        <dbReference type="Proteomes" id="UP000001203"/>
    </source>
</evidence>
<protein>
    <recommendedName>
        <fullName evidence="1">GIY-YIG domain-containing protein</fullName>
    </recommendedName>
</protein>
<dbReference type="Pfam" id="PF01541">
    <property type="entry name" value="GIY-YIG"/>
    <property type="match status" value="1"/>
</dbReference>
<sequence length="254" mass="29183">MSNMAKTQSTSSFTIRCPSELMKGIDEQVEQTRQNKTDVIIGMLLSSIPSVHITERVKLPSQPGIYFVYTLDHQLLYIGKADNLRTRWNSHHKYQYFIESSMDSRIGYFTFDSVDNLNQTIEEFQSEPTETIQTKALVTSDQFEKLEQELTTLKKQFNDTLSVLVQLGSEKVVKKLQNYLPKRGLQEWNPSSEDLREGVTRSGLAKHFGFNTVKDLEDAASLLEVDPIEYLEELSGWKYRPTEEGSSLSKFFQS</sequence>
<reference evidence="2 3" key="1">
    <citation type="journal article" date="2008" name="Proc. Natl. Acad. Sci. U.S.A.">
        <title>The genome of Cyanothece 51142, a unicellular diazotrophic cyanobacterium important in the marine nitrogen cycle.</title>
        <authorList>
            <person name="Welsh E.A."/>
            <person name="Liberton M."/>
            <person name="Stoeckel J."/>
            <person name="Loh T."/>
            <person name="Elvitigala T."/>
            <person name="Wang C."/>
            <person name="Wollam A."/>
            <person name="Fulton R.S."/>
            <person name="Clifton S.W."/>
            <person name="Jacobs J.M."/>
            <person name="Aurora R."/>
            <person name="Ghosh B.K."/>
            <person name="Sherman L.A."/>
            <person name="Smith R.D."/>
            <person name="Wilson R.K."/>
            <person name="Pakrasi H.B."/>
        </authorList>
    </citation>
    <scope>NUCLEOTIDE SEQUENCE [LARGE SCALE GENOMIC DNA]</scope>
    <source>
        <strain evidence="3">ATCC 51142 / BH68</strain>
        <plasmid evidence="3">D</plasmid>
    </source>
</reference>
<organism evidence="2 3">
    <name type="scientific">Crocosphaera subtropica (strain ATCC 51142 / BH68)</name>
    <name type="common">Cyanothece sp. (strain ATCC 51142)</name>
    <dbReference type="NCBI Taxonomy" id="43989"/>
    <lineage>
        <taxon>Bacteria</taxon>
        <taxon>Bacillati</taxon>
        <taxon>Cyanobacteriota</taxon>
        <taxon>Cyanophyceae</taxon>
        <taxon>Oscillatoriophycideae</taxon>
        <taxon>Chroococcales</taxon>
        <taxon>Aphanothecaceae</taxon>
        <taxon>Crocosphaera</taxon>
        <taxon>Crocosphaera subtropica</taxon>
    </lineage>
</organism>
<keyword evidence="2" id="KW-0614">Plasmid</keyword>
<evidence type="ECO:0000259" key="1">
    <source>
        <dbReference type="PROSITE" id="PS50164"/>
    </source>
</evidence>
<dbReference type="InterPro" id="IPR000305">
    <property type="entry name" value="GIY-YIG_endonuc"/>
</dbReference>
<evidence type="ECO:0000313" key="2">
    <source>
        <dbReference type="EMBL" id="ACB54654.1"/>
    </source>
</evidence>
<name>B1X3E3_CROS5</name>